<reference evidence="7" key="1">
    <citation type="submission" date="2021-03" db="EMBL/GenBank/DDBJ databases">
        <title>Leucobacter chromiisoli sp. nov., isolated from chromium-containing soil of chemical plant.</title>
        <authorList>
            <person name="Xu Z."/>
        </authorList>
    </citation>
    <scope>NUCLEOTIDE SEQUENCE</scope>
    <source>
        <strain evidence="7">A2</strain>
    </source>
</reference>
<feature type="transmembrane region" description="Helical" evidence="5">
    <location>
        <begin position="212"/>
        <end position="233"/>
    </location>
</feature>
<evidence type="ECO:0000313" key="7">
    <source>
        <dbReference type="EMBL" id="MBO1805674.1"/>
    </source>
</evidence>
<dbReference type="RefSeq" id="WP_208046149.1">
    <property type="nucleotide sequence ID" value="NZ_JAGDYL010000017.1"/>
</dbReference>
<feature type="transmembrane region" description="Helical" evidence="5">
    <location>
        <begin position="55"/>
        <end position="81"/>
    </location>
</feature>
<evidence type="ECO:0000256" key="4">
    <source>
        <dbReference type="ARBA" id="ARBA00023136"/>
    </source>
</evidence>
<accession>A0A939RZN7</accession>
<evidence type="ECO:0000313" key="8">
    <source>
        <dbReference type="Proteomes" id="UP000664398"/>
    </source>
</evidence>
<comment type="caution">
    <text evidence="7">The sequence shown here is derived from an EMBL/GenBank/DDBJ whole genome shotgun (WGS) entry which is preliminary data.</text>
</comment>
<dbReference type="Pfam" id="PF13515">
    <property type="entry name" value="FUSC_2"/>
    <property type="match status" value="1"/>
</dbReference>
<feature type="transmembrane region" description="Helical" evidence="5">
    <location>
        <begin position="286"/>
        <end position="306"/>
    </location>
</feature>
<sequence length="327" mass="32379">MAPLLLLVVSGIPALAIALTPLASGLSHVLAGTAVGIVGSLYGRPVGLSAVTGSTALIALAGLAAPWPLAAAALMAVTGVVIGACARRGWHPAAVQASAWPATLLIAARFGVPGFDWTSHGAGQILTPALLAALGGLWAVALAALAGARFPRFAIAAVDPLSARLYGAALAVLLGGVAFVAATWLPGSLAGWALLSILVIVKPGLADTRQRLLARSFGTMLGGLLAAGIALLAPAHGVQVALGGTAMLVALGLYATGASYAGYAFALTTAIVLLSSTEQNVLAVDLQRVGLTLAAAVLVAALAAVYEPVLRAVLRKRGADVPGSLDE</sequence>
<evidence type="ECO:0000256" key="5">
    <source>
        <dbReference type="SAM" id="Phobius"/>
    </source>
</evidence>
<proteinExistence type="predicted"/>
<keyword evidence="2 5" id="KW-0812">Transmembrane</keyword>
<evidence type="ECO:0000256" key="2">
    <source>
        <dbReference type="ARBA" id="ARBA00022692"/>
    </source>
</evidence>
<comment type="subcellular location">
    <subcellularLocation>
        <location evidence="1">Membrane</location>
        <topology evidence="1">Multi-pass membrane protein</topology>
    </subcellularLocation>
</comment>
<keyword evidence="3 5" id="KW-1133">Transmembrane helix</keyword>
<evidence type="ECO:0000259" key="6">
    <source>
        <dbReference type="Pfam" id="PF13515"/>
    </source>
</evidence>
<feature type="domain" description="Integral membrane bound transporter" evidence="6">
    <location>
        <begin position="178"/>
        <end position="300"/>
    </location>
</feature>
<feature type="transmembrane region" description="Helical" evidence="5">
    <location>
        <begin position="93"/>
        <end position="112"/>
    </location>
</feature>
<dbReference type="InterPro" id="IPR049453">
    <property type="entry name" value="Memb_transporter_dom"/>
</dbReference>
<evidence type="ECO:0000256" key="3">
    <source>
        <dbReference type="ARBA" id="ARBA00022989"/>
    </source>
</evidence>
<organism evidence="7 8">
    <name type="scientific">Leucobacter ruminantium</name>
    <dbReference type="NCBI Taxonomy" id="1289170"/>
    <lineage>
        <taxon>Bacteria</taxon>
        <taxon>Bacillati</taxon>
        <taxon>Actinomycetota</taxon>
        <taxon>Actinomycetes</taxon>
        <taxon>Micrococcales</taxon>
        <taxon>Microbacteriaceae</taxon>
        <taxon>Leucobacter</taxon>
    </lineage>
</organism>
<dbReference type="Proteomes" id="UP000664398">
    <property type="component" value="Unassembled WGS sequence"/>
</dbReference>
<protein>
    <submittedName>
        <fullName evidence="7">FUSC family protein</fullName>
    </submittedName>
</protein>
<name>A0A939RZN7_9MICO</name>
<keyword evidence="4 5" id="KW-0472">Membrane</keyword>
<gene>
    <name evidence="7" type="ORF">J4H91_10150</name>
</gene>
<feature type="transmembrane region" description="Helical" evidence="5">
    <location>
        <begin position="253"/>
        <end position="274"/>
    </location>
</feature>
<feature type="transmembrane region" description="Helical" evidence="5">
    <location>
        <begin position="165"/>
        <end position="183"/>
    </location>
</feature>
<evidence type="ECO:0000256" key="1">
    <source>
        <dbReference type="ARBA" id="ARBA00004141"/>
    </source>
</evidence>
<keyword evidence="8" id="KW-1185">Reference proteome</keyword>
<dbReference type="AlphaFoldDB" id="A0A939RZN7"/>
<dbReference type="GO" id="GO:0016020">
    <property type="term" value="C:membrane"/>
    <property type="evidence" value="ECO:0007669"/>
    <property type="project" value="UniProtKB-SubCell"/>
</dbReference>
<dbReference type="EMBL" id="JAGDYL010000017">
    <property type="protein sequence ID" value="MBO1805674.1"/>
    <property type="molecule type" value="Genomic_DNA"/>
</dbReference>
<feature type="transmembrane region" description="Helical" evidence="5">
    <location>
        <begin position="124"/>
        <end position="145"/>
    </location>
</feature>